<dbReference type="PANTHER" id="PTHR43133:SF65">
    <property type="entry name" value="ECF RNA POLYMERASE SIGMA FACTOR SIGG"/>
    <property type="match status" value="1"/>
</dbReference>
<accession>A0ABU8RPK8</accession>
<feature type="domain" description="RNA polymerase sigma-70 region 2" evidence="6">
    <location>
        <begin position="21"/>
        <end position="89"/>
    </location>
</feature>
<dbReference type="SUPFAM" id="SSF88946">
    <property type="entry name" value="Sigma2 domain of RNA polymerase sigma factors"/>
    <property type="match status" value="1"/>
</dbReference>
<evidence type="ECO:0000256" key="3">
    <source>
        <dbReference type="ARBA" id="ARBA00023015"/>
    </source>
</evidence>
<dbReference type="InterPro" id="IPR014284">
    <property type="entry name" value="RNA_pol_sigma-70_dom"/>
</dbReference>
<dbReference type="Pfam" id="PF08281">
    <property type="entry name" value="Sigma70_r4_2"/>
    <property type="match status" value="1"/>
</dbReference>
<name>A0ABU8RPK8_9ACTN</name>
<dbReference type="EMBL" id="JBBIAA010000039">
    <property type="protein sequence ID" value="MEJ5946909.1"/>
    <property type="molecule type" value="Genomic_DNA"/>
</dbReference>
<dbReference type="SUPFAM" id="SSF54427">
    <property type="entry name" value="NTF2-like"/>
    <property type="match status" value="1"/>
</dbReference>
<evidence type="ECO:0000256" key="4">
    <source>
        <dbReference type="ARBA" id="ARBA00023082"/>
    </source>
</evidence>
<comment type="subunit">
    <text evidence="2">Interacts transiently with the RNA polymerase catalytic core formed by RpoA, RpoB, RpoC and RpoZ (2 alpha, 1 beta, 1 beta' and 1 omega subunit) to form the RNA polymerase holoenzyme that can initiate transcription.</text>
</comment>
<dbReference type="InterPro" id="IPR037401">
    <property type="entry name" value="SnoaL-like"/>
</dbReference>
<dbReference type="InterPro" id="IPR036388">
    <property type="entry name" value="WH-like_DNA-bd_sf"/>
</dbReference>
<evidence type="ECO:0000256" key="1">
    <source>
        <dbReference type="ARBA" id="ARBA00010641"/>
    </source>
</evidence>
<keyword evidence="10" id="KW-1185">Reference proteome</keyword>
<dbReference type="InterPro" id="IPR032710">
    <property type="entry name" value="NTF2-like_dom_sf"/>
</dbReference>
<gene>
    <name evidence="9" type="ORF">WDZ17_16565</name>
</gene>
<reference evidence="9 10" key="1">
    <citation type="journal article" date="2017" name="Int. J. Syst. Evol. Microbiol.">
        <title>Pseudokineococcus basanitobsidens sp. nov., isolated from volcanic rock.</title>
        <authorList>
            <person name="Lee D.W."/>
            <person name="Park M.Y."/>
            <person name="Kim J.J."/>
            <person name="Kim B.S."/>
        </authorList>
    </citation>
    <scope>NUCLEOTIDE SEQUENCE [LARGE SCALE GENOMIC DNA]</scope>
    <source>
        <strain evidence="9 10">DSM 103726</strain>
    </source>
</reference>
<sequence>MSDERAEISRAGVDEAAFSGLVESHRRELHAHCYRILGSVDDADDALQETLVAAWRGLGGFAGRSSPRTWLYRIATTRCLNMLRTRSRRPQLAPVPPFTPPEPSGSFEASWLQPYPDALLDAVDPAARTLARESVELAFVAALQALPPRQAAALVLCDVLGFSLTETAEVLDTRATAVKGLLQRARAAVPVSRRTARDEACARTAQRFADAFARDDVEAMVALLTDSAWLAMPPAPQQYDGPEAIARFLRSSARGRPGGRYHLVPVRAGGSPAFACYLAGAARGLVVVLPADGGERITGLVRFLDDDLHRRFGLPDRIDAVLT</sequence>
<dbReference type="RefSeq" id="WP_339576288.1">
    <property type="nucleotide sequence ID" value="NZ_JBBIAA010000039.1"/>
</dbReference>
<keyword evidence="3" id="KW-0805">Transcription regulation</keyword>
<evidence type="ECO:0000259" key="7">
    <source>
        <dbReference type="Pfam" id="PF08281"/>
    </source>
</evidence>
<dbReference type="InterPro" id="IPR007627">
    <property type="entry name" value="RNA_pol_sigma70_r2"/>
</dbReference>
<dbReference type="Gene3D" id="1.10.10.10">
    <property type="entry name" value="Winged helix-like DNA-binding domain superfamily/Winged helix DNA-binding domain"/>
    <property type="match status" value="1"/>
</dbReference>
<evidence type="ECO:0000259" key="8">
    <source>
        <dbReference type="Pfam" id="PF12680"/>
    </source>
</evidence>
<evidence type="ECO:0000256" key="2">
    <source>
        <dbReference type="ARBA" id="ARBA00011344"/>
    </source>
</evidence>
<dbReference type="Gene3D" id="1.10.1740.10">
    <property type="match status" value="1"/>
</dbReference>
<dbReference type="NCBIfam" id="TIGR02937">
    <property type="entry name" value="sigma70-ECF"/>
    <property type="match status" value="1"/>
</dbReference>
<dbReference type="NCBIfam" id="NF006089">
    <property type="entry name" value="PRK08241.1"/>
    <property type="match status" value="1"/>
</dbReference>
<proteinExistence type="inferred from homology"/>
<dbReference type="NCBIfam" id="TIGR02960">
    <property type="entry name" value="SigX5"/>
    <property type="match status" value="1"/>
</dbReference>
<keyword evidence="9" id="KW-0548">Nucleotidyltransferase</keyword>
<organism evidence="9 10">
    <name type="scientific">Pseudokineococcus basanitobsidens</name>
    <dbReference type="NCBI Taxonomy" id="1926649"/>
    <lineage>
        <taxon>Bacteria</taxon>
        <taxon>Bacillati</taxon>
        <taxon>Actinomycetota</taxon>
        <taxon>Actinomycetes</taxon>
        <taxon>Kineosporiales</taxon>
        <taxon>Kineosporiaceae</taxon>
        <taxon>Pseudokineococcus</taxon>
    </lineage>
</organism>
<evidence type="ECO:0000256" key="5">
    <source>
        <dbReference type="ARBA" id="ARBA00023163"/>
    </source>
</evidence>
<feature type="domain" description="SnoaL-like" evidence="8">
    <location>
        <begin position="205"/>
        <end position="296"/>
    </location>
</feature>
<dbReference type="Pfam" id="PF04542">
    <property type="entry name" value="Sigma70_r2"/>
    <property type="match status" value="1"/>
</dbReference>
<dbReference type="Gene3D" id="3.10.450.50">
    <property type="match status" value="1"/>
</dbReference>
<protein>
    <submittedName>
        <fullName evidence="9">RNA polymerase subunit sigma-70</fullName>
        <ecNumber evidence="9">2.7.7.6</ecNumber>
    </submittedName>
</protein>
<dbReference type="GO" id="GO:0003899">
    <property type="term" value="F:DNA-directed RNA polymerase activity"/>
    <property type="evidence" value="ECO:0007669"/>
    <property type="project" value="UniProtKB-EC"/>
</dbReference>
<dbReference type="Proteomes" id="UP001387100">
    <property type="component" value="Unassembled WGS sequence"/>
</dbReference>
<dbReference type="InterPro" id="IPR013249">
    <property type="entry name" value="RNA_pol_sigma70_r4_t2"/>
</dbReference>
<dbReference type="InterPro" id="IPR013324">
    <property type="entry name" value="RNA_pol_sigma_r3/r4-like"/>
</dbReference>
<comment type="similarity">
    <text evidence="1">Belongs to the sigma-70 factor family. ECF subfamily.</text>
</comment>
<dbReference type="Pfam" id="PF12680">
    <property type="entry name" value="SnoaL_2"/>
    <property type="match status" value="1"/>
</dbReference>
<dbReference type="InterPro" id="IPR039425">
    <property type="entry name" value="RNA_pol_sigma-70-like"/>
</dbReference>
<comment type="caution">
    <text evidence="9">The sequence shown here is derived from an EMBL/GenBank/DDBJ whole genome shotgun (WGS) entry which is preliminary data.</text>
</comment>
<keyword evidence="9" id="KW-0808">Transferase</keyword>
<dbReference type="InterPro" id="IPR013325">
    <property type="entry name" value="RNA_pol_sigma_r2"/>
</dbReference>
<feature type="domain" description="RNA polymerase sigma factor 70 region 4 type 2" evidence="7">
    <location>
        <begin position="138"/>
        <end position="188"/>
    </location>
</feature>
<dbReference type="InterPro" id="IPR014305">
    <property type="entry name" value="RNA_pol_sigma-G_actinobac"/>
</dbReference>
<evidence type="ECO:0000313" key="9">
    <source>
        <dbReference type="EMBL" id="MEJ5946909.1"/>
    </source>
</evidence>
<evidence type="ECO:0000259" key="6">
    <source>
        <dbReference type="Pfam" id="PF04542"/>
    </source>
</evidence>
<dbReference type="PANTHER" id="PTHR43133">
    <property type="entry name" value="RNA POLYMERASE ECF-TYPE SIGMA FACTO"/>
    <property type="match status" value="1"/>
</dbReference>
<dbReference type="SUPFAM" id="SSF88659">
    <property type="entry name" value="Sigma3 and sigma4 domains of RNA polymerase sigma factors"/>
    <property type="match status" value="1"/>
</dbReference>
<evidence type="ECO:0000313" key="10">
    <source>
        <dbReference type="Proteomes" id="UP001387100"/>
    </source>
</evidence>
<keyword evidence="4" id="KW-0731">Sigma factor</keyword>
<dbReference type="EC" id="2.7.7.6" evidence="9"/>
<keyword evidence="5" id="KW-0804">Transcription</keyword>